<evidence type="ECO:0000256" key="1">
    <source>
        <dbReference type="SAM" id="SignalP"/>
    </source>
</evidence>
<protein>
    <submittedName>
        <fullName evidence="2">Uncharacterized protein</fullName>
    </submittedName>
</protein>
<accession>A0A6V7YCB0</accession>
<evidence type="ECO:0000313" key="3">
    <source>
        <dbReference type="Proteomes" id="UP000580250"/>
    </source>
</evidence>
<organism evidence="2 3">
    <name type="scientific">Meloidogyne enterolobii</name>
    <name type="common">Root-knot nematode worm</name>
    <name type="synonym">Meloidogyne mayaguensis</name>
    <dbReference type="NCBI Taxonomy" id="390850"/>
    <lineage>
        <taxon>Eukaryota</taxon>
        <taxon>Metazoa</taxon>
        <taxon>Ecdysozoa</taxon>
        <taxon>Nematoda</taxon>
        <taxon>Chromadorea</taxon>
        <taxon>Rhabditida</taxon>
        <taxon>Tylenchina</taxon>
        <taxon>Tylenchomorpha</taxon>
        <taxon>Tylenchoidea</taxon>
        <taxon>Meloidogynidae</taxon>
        <taxon>Meloidogyninae</taxon>
        <taxon>Meloidogyne</taxon>
    </lineage>
</organism>
<feature type="chain" id="PRO_5028391445" evidence="1">
    <location>
        <begin position="42"/>
        <end position="403"/>
    </location>
</feature>
<keyword evidence="1" id="KW-0732">Signal</keyword>
<reference evidence="2 3" key="1">
    <citation type="submission" date="2020-08" db="EMBL/GenBank/DDBJ databases">
        <authorList>
            <person name="Koutsovoulos G."/>
            <person name="Danchin GJ E."/>
        </authorList>
    </citation>
    <scope>NUCLEOTIDE SEQUENCE [LARGE SCALE GENOMIC DNA]</scope>
</reference>
<sequence length="403" mass="44511">MLGLLQMELDTGPGTRKSSTLCSLLLLVIATFLVLEVPGQSNNDGSVGVANHKLIGKNVTLVDFTIKANETNFNSDEYRKRFPNACDVKIDSKTIELQYNNITGCTVDLLVKNEEYNNKINMPFVYSKNNKVVERLRHGPINSYERECSRATCGMCMPWTTLEISWSRVVNVYAYTHLVGDLGPGKDQAKKPVGEEMTLDMEIEDGGKFSMNFDGEKEPFDSSMDKILCVPKNNPFVAPETWTITNGDLKGKRLLVFSLLPVSASVVFDGKKLVDRQPGRVDRNYYELLYVSPPPPPTTTTTPTPKICSTEPAKTCAPCPVGPTEPACATCPACPSEPVIKCTVCPLCPVPTITSTTTTKTITPPAPSAETSSSSSFIWIFLFFSSTDWLYRHKCRVALLQYE</sequence>
<proteinExistence type="predicted"/>
<gene>
    <name evidence="2" type="ORF">MENT_LOCUS63270</name>
</gene>
<dbReference type="AlphaFoldDB" id="A0A6V7YCB0"/>
<comment type="caution">
    <text evidence="2">The sequence shown here is derived from an EMBL/GenBank/DDBJ whole genome shotgun (WGS) entry which is preliminary data.</text>
</comment>
<feature type="signal peptide" evidence="1">
    <location>
        <begin position="1"/>
        <end position="41"/>
    </location>
</feature>
<name>A0A6V7YCB0_MELEN</name>
<dbReference type="EMBL" id="CAJEWN010004021">
    <property type="protein sequence ID" value="CAD2209144.1"/>
    <property type="molecule type" value="Genomic_DNA"/>
</dbReference>
<dbReference type="Proteomes" id="UP000580250">
    <property type="component" value="Unassembled WGS sequence"/>
</dbReference>
<evidence type="ECO:0000313" key="2">
    <source>
        <dbReference type="EMBL" id="CAD2209144.1"/>
    </source>
</evidence>